<dbReference type="Pfam" id="PF00293">
    <property type="entry name" value="NUDIX"/>
    <property type="match status" value="1"/>
</dbReference>
<feature type="chain" id="PRO_5035898515" evidence="3">
    <location>
        <begin position="21"/>
        <end position="345"/>
    </location>
</feature>
<evidence type="ECO:0000256" key="2">
    <source>
        <dbReference type="ARBA" id="ARBA00022801"/>
    </source>
</evidence>
<keyword evidence="2 5" id="KW-0378">Hydrolase</keyword>
<evidence type="ECO:0000259" key="4">
    <source>
        <dbReference type="PROSITE" id="PS51462"/>
    </source>
</evidence>
<dbReference type="InterPro" id="IPR000086">
    <property type="entry name" value="NUDIX_hydrolase_dom"/>
</dbReference>
<gene>
    <name evidence="5" type="primary">NUDT3_1</name>
    <name evidence="5" type="ORF">PHYPSEUDO_002584</name>
</gene>
<dbReference type="AlphaFoldDB" id="A0A8T1VWU3"/>
<dbReference type="PANTHER" id="PTHR12629:SF0">
    <property type="entry name" value="DIPHOSPHOINOSITOL-POLYPHOSPHATE DIPHOSPHATASE"/>
    <property type="match status" value="1"/>
</dbReference>
<dbReference type="Proteomes" id="UP000694044">
    <property type="component" value="Unassembled WGS sequence"/>
</dbReference>
<dbReference type="PROSITE" id="PS51462">
    <property type="entry name" value="NUDIX"/>
    <property type="match status" value="1"/>
</dbReference>
<dbReference type="PROSITE" id="PS51257">
    <property type="entry name" value="PROKAR_LIPOPROTEIN"/>
    <property type="match status" value="1"/>
</dbReference>
<comment type="caution">
    <text evidence="5">The sequence shown here is derived from an EMBL/GenBank/DDBJ whole genome shotgun (WGS) entry which is preliminary data.</text>
</comment>
<name>A0A8T1VWU3_9STRA</name>
<accession>A0A8T1VWU3</accession>
<reference evidence="5" key="1">
    <citation type="submission" date="2021-02" db="EMBL/GenBank/DDBJ databases">
        <authorList>
            <person name="Palmer J.M."/>
        </authorList>
    </citation>
    <scope>NUCLEOTIDE SEQUENCE</scope>
    <source>
        <strain evidence="5">SCRP734</strain>
    </source>
</reference>
<dbReference type="GO" id="GO:0005737">
    <property type="term" value="C:cytoplasm"/>
    <property type="evidence" value="ECO:0007669"/>
    <property type="project" value="TreeGrafter"/>
</dbReference>
<feature type="signal peptide" evidence="3">
    <location>
        <begin position="1"/>
        <end position="20"/>
    </location>
</feature>
<proteinExistence type="predicted"/>
<keyword evidence="1" id="KW-0479">Metal-binding</keyword>
<dbReference type="GO" id="GO:0016787">
    <property type="term" value="F:hydrolase activity"/>
    <property type="evidence" value="ECO:0007669"/>
    <property type="project" value="UniProtKB-KW"/>
</dbReference>
<dbReference type="GO" id="GO:0046872">
    <property type="term" value="F:metal ion binding"/>
    <property type="evidence" value="ECO:0007669"/>
    <property type="project" value="UniProtKB-KW"/>
</dbReference>
<evidence type="ECO:0000256" key="3">
    <source>
        <dbReference type="SAM" id="SignalP"/>
    </source>
</evidence>
<organism evidence="5 6">
    <name type="scientific">Phytophthora pseudosyringae</name>
    <dbReference type="NCBI Taxonomy" id="221518"/>
    <lineage>
        <taxon>Eukaryota</taxon>
        <taxon>Sar</taxon>
        <taxon>Stramenopiles</taxon>
        <taxon>Oomycota</taxon>
        <taxon>Peronosporomycetes</taxon>
        <taxon>Peronosporales</taxon>
        <taxon>Peronosporaceae</taxon>
        <taxon>Phytophthora</taxon>
    </lineage>
</organism>
<feature type="domain" description="Nudix hydrolase" evidence="4">
    <location>
        <begin position="192"/>
        <end position="320"/>
    </location>
</feature>
<dbReference type="EMBL" id="JAGDFM010000147">
    <property type="protein sequence ID" value="KAG7384469.1"/>
    <property type="molecule type" value="Genomic_DNA"/>
</dbReference>
<evidence type="ECO:0000313" key="5">
    <source>
        <dbReference type="EMBL" id="KAG7384469.1"/>
    </source>
</evidence>
<evidence type="ECO:0000313" key="6">
    <source>
        <dbReference type="Proteomes" id="UP000694044"/>
    </source>
</evidence>
<keyword evidence="6" id="KW-1185">Reference proteome</keyword>
<protein>
    <submittedName>
        <fullName evidence="5">Nudix hydrolase 3</fullName>
    </submittedName>
</protein>
<dbReference type="PANTHER" id="PTHR12629">
    <property type="entry name" value="DIPHOSPHOINOSITOL POLYPHOSPHATE PHOSPHOHYDROLASE"/>
    <property type="match status" value="1"/>
</dbReference>
<keyword evidence="3" id="KW-0732">Signal</keyword>
<sequence>MRVLSLVALVTFLSAACVAADSDKTRIAADVDIVSRELASGPKQVKRSLRRYEADGEERILPGLEKLDDVMSKVTKVDDIAAKAANPSGKLSTLVRKNKGNLAEYAALVKKLSTSKVYKDVNLDTMSLSVLRQMDDVEKVRAVDIKNGLKGTKATADGMRRKMEPFPGMKIAPEQYLASHVGRHTQRYGKDGSRWLSSAVVSRPAEQGGGQVLLISSSNPKKGDWLLPKGGWDQGESIKKSALREVIEEGGVNAQLAHGLGKVKFSEGKSKYTYFAYLMKGGTVYDDWSESVRYRLFVSYDEAMVLLANRPRMVEVVRRAKAVDSKIVAGKMPALDPKLSKVTLD</sequence>
<dbReference type="GO" id="GO:0005634">
    <property type="term" value="C:nucleus"/>
    <property type="evidence" value="ECO:0007669"/>
    <property type="project" value="TreeGrafter"/>
</dbReference>
<dbReference type="OrthoDB" id="117663at2759"/>
<evidence type="ECO:0000256" key="1">
    <source>
        <dbReference type="ARBA" id="ARBA00022723"/>
    </source>
</evidence>